<dbReference type="EMBL" id="JBHUMB010000014">
    <property type="protein sequence ID" value="MFD2744724.1"/>
    <property type="molecule type" value="Genomic_DNA"/>
</dbReference>
<dbReference type="RefSeq" id="WP_066752497.1">
    <property type="nucleotide sequence ID" value="NZ_JBHUMB010000014.1"/>
</dbReference>
<accession>A0ABW5UFL8</accession>
<proteinExistence type="predicted"/>
<organism evidence="1 2">
    <name type="scientific">Sphingobacterium populi</name>
    <dbReference type="NCBI Taxonomy" id="1812824"/>
    <lineage>
        <taxon>Bacteria</taxon>
        <taxon>Pseudomonadati</taxon>
        <taxon>Bacteroidota</taxon>
        <taxon>Sphingobacteriia</taxon>
        <taxon>Sphingobacteriales</taxon>
        <taxon>Sphingobacteriaceae</taxon>
        <taxon>Sphingobacterium</taxon>
    </lineage>
</organism>
<protein>
    <submittedName>
        <fullName evidence="1">Uncharacterized protein</fullName>
    </submittedName>
</protein>
<evidence type="ECO:0000313" key="2">
    <source>
        <dbReference type="Proteomes" id="UP001597418"/>
    </source>
</evidence>
<sequence>MTVRKYIRSRSLSKQLLFLIKLILIPCLVNGQELPKAFKEFELDNPIMSLLLEEIELINEIPKGDFIIINYSEDRDQIKMAVFDKYDFIETLVSFEKKIIGIASCGSKTFAFIGDAGIFLKDVHKNIKIDNYTRYFTCTNRLRIKAAKKQGLIYFPTTKDPLSAFFNLDGEKVTYLRSELIFVVDDNWIQ</sequence>
<comment type="caution">
    <text evidence="1">The sequence shown here is derived from an EMBL/GenBank/DDBJ whole genome shotgun (WGS) entry which is preliminary data.</text>
</comment>
<reference evidence="2" key="1">
    <citation type="journal article" date="2019" name="Int. J. Syst. Evol. Microbiol.">
        <title>The Global Catalogue of Microorganisms (GCM) 10K type strain sequencing project: providing services to taxonomists for standard genome sequencing and annotation.</title>
        <authorList>
            <consortium name="The Broad Institute Genomics Platform"/>
            <consortium name="The Broad Institute Genome Sequencing Center for Infectious Disease"/>
            <person name="Wu L."/>
            <person name="Ma J."/>
        </authorList>
    </citation>
    <scope>NUCLEOTIDE SEQUENCE [LARGE SCALE GENOMIC DNA]</scope>
    <source>
        <strain evidence="2">KCTC 42247</strain>
    </source>
</reference>
<keyword evidence="2" id="KW-1185">Reference proteome</keyword>
<evidence type="ECO:0000313" key="1">
    <source>
        <dbReference type="EMBL" id="MFD2744724.1"/>
    </source>
</evidence>
<dbReference type="Proteomes" id="UP001597418">
    <property type="component" value="Unassembled WGS sequence"/>
</dbReference>
<name>A0ABW5UFL8_9SPHI</name>
<gene>
    <name evidence="1" type="ORF">ACFSQ6_15100</name>
</gene>